<feature type="transmembrane region" description="Helical" evidence="1">
    <location>
        <begin position="43"/>
        <end position="64"/>
    </location>
</feature>
<proteinExistence type="predicted"/>
<comment type="caution">
    <text evidence="2">The sequence shown here is derived from an EMBL/GenBank/DDBJ whole genome shotgun (WGS) entry which is preliminary data.</text>
</comment>
<keyword evidence="1" id="KW-1133">Transmembrane helix</keyword>
<keyword evidence="1" id="KW-0812">Transmembrane</keyword>
<protein>
    <submittedName>
        <fullName evidence="2">Uncharacterized protein</fullName>
    </submittedName>
</protein>
<gene>
    <name evidence="2" type="ORF">GCM10011273_17270</name>
</gene>
<dbReference type="Proteomes" id="UP000662572">
    <property type="component" value="Unassembled WGS sequence"/>
</dbReference>
<keyword evidence="3" id="KW-1185">Reference proteome</keyword>
<accession>A0A918Q5N2</accession>
<keyword evidence="1" id="KW-0472">Membrane</keyword>
<sequence length="65" mass="6866">MNWSSMFGFLAVALLCISQALIPLIDSAASEGRHVEADWGQIAHFTALGLSIVFGALCALTWGVS</sequence>
<evidence type="ECO:0000313" key="3">
    <source>
        <dbReference type="Proteomes" id="UP000662572"/>
    </source>
</evidence>
<evidence type="ECO:0000256" key="1">
    <source>
        <dbReference type="SAM" id="Phobius"/>
    </source>
</evidence>
<reference evidence="2" key="1">
    <citation type="journal article" date="2014" name="Int. J. Syst. Evol. Microbiol.">
        <title>Complete genome sequence of Corynebacterium casei LMG S-19264T (=DSM 44701T), isolated from a smear-ripened cheese.</title>
        <authorList>
            <consortium name="US DOE Joint Genome Institute (JGI-PGF)"/>
            <person name="Walter F."/>
            <person name="Albersmeier A."/>
            <person name="Kalinowski J."/>
            <person name="Ruckert C."/>
        </authorList>
    </citation>
    <scope>NUCLEOTIDE SEQUENCE</scope>
    <source>
        <strain evidence="2">KCTC 32296</strain>
    </source>
</reference>
<dbReference type="AlphaFoldDB" id="A0A918Q5N2"/>
<dbReference type="EMBL" id="BMZB01000002">
    <property type="protein sequence ID" value="GGZ31823.1"/>
    <property type="molecule type" value="Genomic_DNA"/>
</dbReference>
<reference evidence="2" key="2">
    <citation type="submission" date="2020-09" db="EMBL/GenBank/DDBJ databases">
        <authorList>
            <person name="Sun Q."/>
            <person name="Kim S."/>
        </authorList>
    </citation>
    <scope>NUCLEOTIDE SEQUENCE</scope>
    <source>
        <strain evidence="2">KCTC 32296</strain>
    </source>
</reference>
<evidence type="ECO:0000313" key="2">
    <source>
        <dbReference type="EMBL" id="GGZ31823.1"/>
    </source>
</evidence>
<name>A0A918Q5N2_9CAUL</name>
<organism evidence="2 3">
    <name type="scientific">Asticcacaulis endophyticus</name>
    <dbReference type="NCBI Taxonomy" id="1395890"/>
    <lineage>
        <taxon>Bacteria</taxon>
        <taxon>Pseudomonadati</taxon>
        <taxon>Pseudomonadota</taxon>
        <taxon>Alphaproteobacteria</taxon>
        <taxon>Caulobacterales</taxon>
        <taxon>Caulobacteraceae</taxon>
        <taxon>Asticcacaulis</taxon>
    </lineage>
</organism>